<gene>
    <name evidence="2" type="ORF">H8696_02450</name>
</gene>
<dbReference type="InterPro" id="IPR000182">
    <property type="entry name" value="GNAT_dom"/>
</dbReference>
<name>A0A926HK84_9FIRM</name>
<dbReference type="EMBL" id="JACRSR010000001">
    <property type="protein sequence ID" value="MBC8530702.1"/>
    <property type="molecule type" value="Genomic_DNA"/>
</dbReference>
<evidence type="ECO:0000259" key="1">
    <source>
        <dbReference type="PROSITE" id="PS51186"/>
    </source>
</evidence>
<dbReference type="RefSeq" id="WP_249314673.1">
    <property type="nucleotide sequence ID" value="NZ_JACRSR010000001.1"/>
</dbReference>
<dbReference type="AlphaFoldDB" id="A0A926HK84"/>
<protein>
    <submittedName>
        <fullName evidence="2">GNAT family N-acetyltransferase</fullName>
    </submittedName>
</protein>
<keyword evidence="3" id="KW-1185">Reference proteome</keyword>
<reference evidence="2" key="1">
    <citation type="submission" date="2020-08" db="EMBL/GenBank/DDBJ databases">
        <title>Genome public.</title>
        <authorList>
            <person name="Liu C."/>
            <person name="Sun Q."/>
        </authorList>
    </citation>
    <scope>NUCLEOTIDE SEQUENCE</scope>
    <source>
        <strain evidence="2">NSJ-53</strain>
    </source>
</reference>
<dbReference type="Proteomes" id="UP000623172">
    <property type="component" value="Unassembled WGS sequence"/>
</dbReference>
<dbReference type="PROSITE" id="PS51186">
    <property type="entry name" value="GNAT"/>
    <property type="match status" value="1"/>
</dbReference>
<dbReference type="SUPFAM" id="SSF55729">
    <property type="entry name" value="Acyl-CoA N-acyltransferases (Nat)"/>
    <property type="match status" value="1"/>
</dbReference>
<sequence length="280" mass="31501">MRLVKQLRDDPVLRQSFFDLARRTFGIAFEGWYEEGWWGGRYIPYALAEGDEVLANASVNRMDFQLDGQPFSCIQIGTVMTGEAHRNRGLARRLMEAVLEDYGHLPIYLFASDMAKGFYPKFGFRPAKEGRVRLAWSGEGTKGTKRVRRLDWRLAGDRELFLSRCRGGNPFARLTQVNGESLAAFYCRSELADCLYFDEAAGRAAAAEFAEGRMILRDIFGEGGGLAEAIAAFARPDTTEVVLDFLPKEPLGELSFLDGDLFLRGDWPDMPLLFPLLSRA</sequence>
<comment type="caution">
    <text evidence="2">The sequence shown here is derived from an EMBL/GenBank/DDBJ whole genome shotgun (WGS) entry which is preliminary data.</text>
</comment>
<dbReference type="InterPro" id="IPR016181">
    <property type="entry name" value="Acyl_CoA_acyltransferase"/>
</dbReference>
<feature type="domain" description="N-acetyltransferase" evidence="1">
    <location>
        <begin position="5"/>
        <end position="148"/>
    </location>
</feature>
<organism evidence="2 3">
    <name type="scientific">Gehongia tenuis</name>
    <dbReference type="NCBI Taxonomy" id="2763655"/>
    <lineage>
        <taxon>Bacteria</taxon>
        <taxon>Bacillati</taxon>
        <taxon>Bacillota</taxon>
        <taxon>Clostridia</taxon>
        <taxon>Christensenellales</taxon>
        <taxon>Christensenellaceae</taxon>
        <taxon>Gehongia</taxon>
    </lineage>
</organism>
<accession>A0A926HK84</accession>
<dbReference type="GO" id="GO:0016747">
    <property type="term" value="F:acyltransferase activity, transferring groups other than amino-acyl groups"/>
    <property type="evidence" value="ECO:0007669"/>
    <property type="project" value="InterPro"/>
</dbReference>
<evidence type="ECO:0000313" key="2">
    <source>
        <dbReference type="EMBL" id="MBC8530702.1"/>
    </source>
</evidence>
<dbReference type="Gene3D" id="3.40.630.30">
    <property type="match status" value="1"/>
</dbReference>
<proteinExistence type="predicted"/>
<dbReference type="Pfam" id="PF13527">
    <property type="entry name" value="Acetyltransf_9"/>
    <property type="match status" value="1"/>
</dbReference>
<evidence type="ECO:0000313" key="3">
    <source>
        <dbReference type="Proteomes" id="UP000623172"/>
    </source>
</evidence>